<dbReference type="Pfam" id="PF05656">
    <property type="entry name" value="DUF805"/>
    <property type="match status" value="1"/>
</dbReference>
<reference evidence="2 3" key="1">
    <citation type="journal article" date="2016" name="Front. Microbiol.">
        <title>Comprehensive Phylogenetic Analysis of Bovine Non-aureus Staphylococci Species Based on Whole-Genome Sequencing.</title>
        <authorList>
            <person name="Naushad S."/>
            <person name="Barkema H.W."/>
            <person name="Luby C."/>
            <person name="Condas L.A."/>
            <person name="Nobrega D.B."/>
            <person name="Carson D.A."/>
            <person name="De Buck J."/>
        </authorList>
    </citation>
    <scope>NUCLEOTIDE SEQUENCE [LARGE SCALE GENOMIC DNA]</scope>
    <source>
        <strain evidence="2 3">SNUC 4781</strain>
    </source>
</reference>
<evidence type="ECO:0000256" key="1">
    <source>
        <dbReference type="SAM" id="Phobius"/>
    </source>
</evidence>
<feature type="transmembrane region" description="Helical" evidence="1">
    <location>
        <begin position="35"/>
        <end position="68"/>
    </location>
</feature>
<evidence type="ECO:0000313" key="2">
    <source>
        <dbReference type="EMBL" id="RIP34983.1"/>
    </source>
</evidence>
<feature type="transmembrane region" description="Helical" evidence="1">
    <location>
        <begin position="80"/>
        <end position="108"/>
    </location>
</feature>
<feature type="transmembrane region" description="Helical" evidence="1">
    <location>
        <begin position="120"/>
        <end position="142"/>
    </location>
</feature>
<dbReference type="PANTHER" id="PTHR34980">
    <property type="entry name" value="INNER MEMBRANE PROTEIN-RELATED-RELATED"/>
    <property type="match status" value="1"/>
</dbReference>
<keyword evidence="1" id="KW-1133">Transmembrane helix</keyword>
<dbReference type="PANTHER" id="PTHR34980:SF2">
    <property type="entry name" value="INNER MEMBRANE PROTEIN YHAH-RELATED"/>
    <property type="match status" value="1"/>
</dbReference>
<organism evidence="2 3">
    <name type="scientific">Staphylococcus gallinarum</name>
    <dbReference type="NCBI Taxonomy" id="1293"/>
    <lineage>
        <taxon>Bacteria</taxon>
        <taxon>Bacillati</taxon>
        <taxon>Bacillota</taxon>
        <taxon>Bacilli</taxon>
        <taxon>Bacillales</taxon>
        <taxon>Staphylococcaceae</taxon>
        <taxon>Staphylococcus</taxon>
    </lineage>
</organism>
<evidence type="ECO:0000313" key="3">
    <source>
        <dbReference type="Proteomes" id="UP000265541"/>
    </source>
</evidence>
<dbReference type="InterPro" id="IPR008523">
    <property type="entry name" value="DUF805"/>
</dbReference>
<proteinExistence type="predicted"/>
<comment type="caution">
    <text evidence="2">The sequence shown here is derived from an EMBL/GenBank/DDBJ whole genome shotgun (WGS) entry which is preliminary data.</text>
</comment>
<keyword evidence="1" id="KW-0812">Transmembrane</keyword>
<dbReference type="GO" id="GO:0005886">
    <property type="term" value="C:plasma membrane"/>
    <property type="evidence" value="ECO:0007669"/>
    <property type="project" value="TreeGrafter"/>
</dbReference>
<dbReference type="Proteomes" id="UP000265541">
    <property type="component" value="Unassembled WGS sequence"/>
</dbReference>
<dbReference type="OrthoDB" id="2414165at2"/>
<protein>
    <submittedName>
        <fullName evidence="2">DUF805 domain-containing protein</fullName>
    </submittedName>
</protein>
<gene>
    <name evidence="2" type="ORF">BUZ14_07365</name>
</gene>
<dbReference type="EMBL" id="QYJN01000003">
    <property type="protein sequence ID" value="RIP34983.1"/>
    <property type="molecule type" value="Genomic_DNA"/>
</dbReference>
<dbReference type="RefSeq" id="WP_119485208.1">
    <property type="nucleotide sequence ID" value="NZ_QYJN01000003.1"/>
</dbReference>
<keyword evidence="1" id="KW-0472">Membrane</keyword>
<sequence length="167" mass="17618">MDNSQNQVISCYKAYLTRFLDVSGRSTRPEFWHPFWINFVISALLGIVSGGLLSSIFAIAIIIPTFTVMARRLHDTNRTMILAVVFEISGLITTIAAVIFIVAVVAAASSGSGSVIGASLMAGAFGTAVAGIITIYTLVVLITPGNKEPNNYGDGGSCEVTKKITGN</sequence>
<name>A0A3A0W494_STAGA</name>
<accession>A0A3A0W494</accession>
<dbReference type="AlphaFoldDB" id="A0A3A0W494"/>